<dbReference type="InterPro" id="IPR003593">
    <property type="entry name" value="AAA+_ATPase"/>
</dbReference>
<evidence type="ECO:0000256" key="8">
    <source>
        <dbReference type="ARBA" id="ARBA00023163"/>
    </source>
</evidence>
<dbReference type="EMBL" id="JADGJW010000232">
    <property type="protein sequence ID" value="KAJ3221400.1"/>
    <property type="molecule type" value="Genomic_DNA"/>
</dbReference>
<name>A0AAD5U1I7_9FUNG</name>
<accession>A0AAD5U1I7</accession>
<keyword evidence="8" id="KW-0804">Transcription</keyword>
<dbReference type="InterPro" id="IPR027417">
    <property type="entry name" value="P-loop_NTPase"/>
</dbReference>
<comment type="subcellular location">
    <subcellularLocation>
        <location evidence="1">Nucleus</location>
    </subcellularLocation>
</comment>
<dbReference type="AlphaFoldDB" id="A0AAD5U1I7"/>
<dbReference type="InterPro" id="IPR003959">
    <property type="entry name" value="ATPase_AAA_core"/>
</dbReference>
<dbReference type="GO" id="GO:0016887">
    <property type="term" value="F:ATP hydrolysis activity"/>
    <property type="evidence" value="ECO:0007669"/>
    <property type="project" value="InterPro"/>
</dbReference>
<keyword evidence="7" id="KW-0175">Coiled coil</keyword>
<dbReference type="SMART" id="SM00382">
    <property type="entry name" value="AAA"/>
    <property type="match status" value="2"/>
</dbReference>
<dbReference type="PANTHER" id="PTHR23077">
    <property type="entry name" value="AAA-FAMILY ATPASE"/>
    <property type="match status" value="1"/>
</dbReference>
<protein>
    <recommendedName>
        <fullName evidence="10">AAA+ ATPase domain-containing protein</fullName>
    </recommendedName>
</protein>
<comment type="caution">
    <text evidence="11">The sequence shown here is derived from an EMBL/GenBank/DDBJ whole genome shotgun (WGS) entry which is preliminary data.</text>
</comment>
<evidence type="ECO:0000256" key="6">
    <source>
        <dbReference type="ARBA" id="ARBA00023015"/>
    </source>
</evidence>
<evidence type="ECO:0000256" key="7">
    <source>
        <dbReference type="ARBA" id="ARBA00023054"/>
    </source>
</evidence>
<comment type="similarity">
    <text evidence="2">Belongs to the Mediator complex subunit 10 family.</text>
</comment>
<sequence length="785" mass="89426">MNENEEIANLTKIENQILKLLDAQYKLSLTIHDFQSSAVLHERVNNLIIELRNLDNLKNLSNLKIPPQLIEYIHNNKNPDIYSKQLFQSLADKNQKTSGRINAIKVYIGLLLPVVQVNDVELVFAVTKINDKNEAEVYYKMEDYSNEFEIEVEKDFTISEKNFDIKKNFLIKNSYFINLELKLKSALEAAFYVDNLYLKMNIKPPISVALVGANGVGKRTTLRKFCIENGISIFNVSLSETCNYLESLQFSGSKISNSTTYSPFRAAIEKARLCPPSLILLTDFDLAFQESNKKTSMHLSNHVSFEIDRLIEVNHAPGFSNEICIIGMVDDPLNVPSQLQQKEFFNVYVNFELPIEAERCLIIKSLFQKYHVGFIDATELNNHQEFYASELAQATEGYTIDNFNKLFYHALEYPIRNRAKDSKVLKDGLENKNLITVTNIFEKMSLSENGATTFEPLNLEDKQYTVDFKKDFFSALKLYNPKTDLEFQTHFNNNTLAWDKIGGYENVKKRLEQILIWPFKFSKTYLNLGIDAHTGIILYGPSGCGKTALIHSLAAASFMNFIELKGHQIFSKYLGDSELTIRKAFASARKMAPCILLIEELDNIGTKRGFGDDGGTGVGERVLSTLLNEMDGIQSNNEKKIFVVGCTNRPEMVDEALLRPGRLDVHIYVPLPNKEDRIKILSILTNSDSKNESIVNDEIDFENFVDATEGFNCSDLVSLLREASMINLKEHQDKTTDNLLSKNDFILALEGGNVFCDETKKNLSKNQWWRPGSNTDVKKYERFQG</sequence>
<reference evidence="11" key="1">
    <citation type="submission" date="2020-05" db="EMBL/GenBank/DDBJ databases">
        <title>Phylogenomic resolution of chytrid fungi.</title>
        <authorList>
            <person name="Stajich J.E."/>
            <person name="Amses K."/>
            <person name="Simmons R."/>
            <person name="Seto K."/>
            <person name="Myers J."/>
            <person name="Bonds A."/>
            <person name="Quandt C.A."/>
            <person name="Barry K."/>
            <person name="Liu P."/>
            <person name="Grigoriev I."/>
            <person name="Longcore J.E."/>
            <person name="James T.Y."/>
        </authorList>
    </citation>
    <scope>NUCLEOTIDE SEQUENCE</scope>
    <source>
        <strain evidence="11">JEL0476</strain>
    </source>
</reference>
<evidence type="ECO:0000259" key="10">
    <source>
        <dbReference type="SMART" id="SM00382"/>
    </source>
</evidence>
<dbReference type="Proteomes" id="UP001211065">
    <property type="component" value="Unassembled WGS sequence"/>
</dbReference>
<keyword evidence="5" id="KW-0067">ATP-binding</keyword>
<feature type="domain" description="AAA+ ATPase" evidence="10">
    <location>
        <begin position="204"/>
        <end position="339"/>
    </location>
</feature>
<dbReference type="Gene3D" id="1.10.8.60">
    <property type="match status" value="2"/>
</dbReference>
<dbReference type="Pfam" id="PF00004">
    <property type="entry name" value="AAA"/>
    <property type="match status" value="2"/>
</dbReference>
<dbReference type="GO" id="GO:0003712">
    <property type="term" value="F:transcription coregulator activity"/>
    <property type="evidence" value="ECO:0007669"/>
    <property type="project" value="InterPro"/>
</dbReference>
<dbReference type="GO" id="GO:0005524">
    <property type="term" value="F:ATP binding"/>
    <property type="evidence" value="ECO:0007669"/>
    <property type="project" value="UniProtKB-KW"/>
</dbReference>
<dbReference type="Gene3D" id="3.40.50.300">
    <property type="entry name" value="P-loop containing nucleotide triphosphate hydrolases"/>
    <property type="match status" value="2"/>
</dbReference>
<keyword evidence="6" id="KW-0805">Transcription regulation</keyword>
<dbReference type="PROSITE" id="PS00674">
    <property type="entry name" value="AAA"/>
    <property type="match status" value="1"/>
</dbReference>
<dbReference type="Pfam" id="PF09748">
    <property type="entry name" value="Med10"/>
    <property type="match status" value="1"/>
</dbReference>
<keyword evidence="12" id="KW-1185">Reference proteome</keyword>
<proteinExistence type="inferred from homology"/>
<keyword evidence="9" id="KW-0539">Nucleus</keyword>
<keyword evidence="4" id="KW-0547">Nucleotide-binding</keyword>
<evidence type="ECO:0000256" key="1">
    <source>
        <dbReference type="ARBA" id="ARBA00004123"/>
    </source>
</evidence>
<dbReference type="InterPro" id="IPR003960">
    <property type="entry name" value="ATPase_AAA_CS"/>
</dbReference>
<evidence type="ECO:0000256" key="9">
    <source>
        <dbReference type="ARBA" id="ARBA00023242"/>
    </source>
</evidence>
<dbReference type="PANTHER" id="PTHR23077:SF171">
    <property type="entry name" value="NUCLEAR VALOSIN-CONTAINING PROTEIN-LIKE"/>
    <property type="match status" value="1"/>
</dbReference>
<feature type="domain" description="AAA+ ATPase" evidence="10">
    <location>
        <begin position="532"/>
        <end position="673"/>
    </location>
</feature>
<evidence type="ECO:0000256" key="3">
    <source>
        <dbReference type="ARBA" id="ARBA00006914"/>
    </source>
</evidence>
<evidence type="ECO:0000256" key="2">
    <source>
        <dbReference type="ARBA" id="ARBA00005389"/>
    </source>
</evidence>
<dbReference type="FunFam" id="3.40.50.300:FF:001025">
    <property type="entry name" value="ATPase family, AAA domain-containing 2B"/>
    <property type="match status" value="1"/>
</dbReference>
<comment type="similarity">
    <text evidence="3">Belongs to the AAA ATPase family.</text>
</comment>
<evidence type="ECO:0000313" key="11">
    <source>
        <dbReference type="EMBL" id="KAJ3221400.1"/>
    </source>
</evidence>
<dbReference type="SUPFAM" id="SSF52540">
    <property type="entry name" value="P-loop containing nucleoside triphosphate hydrolases"/>
    <property type="match status" value="2"/>
</dbReference>
<dbReference type="GO" id="GO:0016592">
    <property type="term" value="C:mediator complex"/>
    <property type="evidence" value="ECO:0007669"/>
    <property type="project" value="InterPro"/>
</dbReference>
<dbReference type="GO" id="GO:0006357">
    <property type="term" value="P:regulation of transcription by RNA polymerase II"/>
    <property type="evidence" value="ECO:0007669"/>
    <property type="project" value="InterPro"/>
</dbReference>
<dbReference type="InterPro" id="IPR019145">
    <property type="entry name" value="Mediator_Med10"/>
</dbReference>
<evidence type="ECO:0000256" key="4">
    <source>
        <dbReference type="ARBA" id="ARBA00022741"/>
    </source>
</evidence>
<gene>
    <name evidence="11" type="ORF">HK099_003547</name>
</gene>
<dbReference type="InterPro" id="IPR041569">
    <property type="entry name" value="AAA_lid_3"/>
</dbReference>
<evidence type="ECO:0000313" key="12">
    <source>
        <dbReference type="Proteomes" id="UP001211065"/>
    </source>
</evidence>
<dbReference type="InterPro" id="IPR050168">
    <property type="entry name" value="AAA_ATPase_domain"/>
</dbReference>
<organism evidence="11 12">
    <name type="scientific">Clydaea vesicula</name>
    <dbReference type="NCBI Taxonomy" id="447962"/>
    <lineage>
        <taxon>Eukaryota</taxon>
        <taxon>Fungi</taxon>
        <taxon>Fungi incertae sedis</taxon>
        <taxon>Chytridiomycota</taxon>
        <taxon>Chytridiomycota incertae sedis</taxon>
        <taxon>Chytridiomycetes</taxon>
        <taxon>Lobulomycetales</taxon>
        <taxon>Lobulomycetaceae</taxon>
        <taxon>Clydaea</taxon>
    </lineage>
</organism>
<dbReference type="Pfam" id="PF17862">
    <property type="entry name" value="AAA_lid_3"/>
    <property type="match status" value="1"/>
</dbReference>
<evidence type="ECO:0000256" key="5">
    <source>
        <dbReference type="ARBA" id="ARBA00022840"/>
    </source>
</evidence>